<feature type="domain" description="DOG1" evidence="2">
    <location>
        <begin position="10"/>
        <end position="268"/>
    </location>
</feature>
<keyword evidence="4" id="KW-1185">Reference proteome</keyword>
<accession>A0ABP0UDZ6</accession>
<dbReference type="Proteomes" id="UP001497512">
    <property type="component" value="Chromosome 3"/>
</dbReference>
<proteinExistence type="predicted"/>
<dbReference type="PANTHER" id="PTHR46354">
    <property type="entry name" value="DOG1 DOMAIN-CONTAINING PROTEIN"/>
    <property type="match status" value="1"/>
</dbReference>
<evidence type="ECO:0000259" key="2">
    <source>
        <dbReference type="PROSITE" id="PS51806"/>
    </source>
</evidence>
<sequence length="277" mass="30855">MMPAVQGPNNQNYADFYAKWVKLQEDDLHELQAALDSNIQEAELLELVQKVLAHYEDYYKVKDGAARKDVLSVVQSSWKSPLERAFMFIGGWRPSMVCQLVYAQAGQQIEAELAEFLSGVDTPTMASLSSKQLSQTSDLQQFTQKSEEDLEHRMAVLQQGMADQPLLSLAQGHGQQRPHQTLSLAQAAEQQRADEAATGNDHETELQSAIDDKVKGLEELVVDADDVRYSTLKEILHILNPVQAAQYLVAAAQIHIAIRHLGVKQNGTHQDDNHTEA</sequence>
<name>A0ABP0UDZ6_9BRYO</name>
<evidence type="ECO:0000313" key="3">
    <source>
        <dbReference type="EMBL" id="CAK9218937.1"/>
    </source>
</evidence>
<organism evidence="3 4">
    <name type="scientific">Sphagnum troendelagicum</name>
    <dbReference type="NCBI Taxonomy" id="128251"/>
    <lineage>
        <taxon>Eukaryota</taxon>
        <taxon>Viridiplantae</taxon>
        <taxon>Streptophyta</taxon>
        <taxon>Embryophyta</taxon>
        <taxon>Bryophyta</taxon>
        <taxon>Sphagnophytina</taxon>
        <taxon>Sphagnopsida</taxon>
        <taxon>Sphagnales</taxon>
        <taxon>Sphagnaceae</taxon>
        <taxon>Sphagnum</taxon>
    </lineage>
</organism>
<dbReference type="PANTHER" id="PTHR46354:SF4">
    <property type="entry name" value="PROTEIN DOG1-LIKE 3"/>
    <property type="match status" value="1"/>
</dbReference>
<reference evidence="3" key="1">
    <citation type="submission" date="2024-02" db="EMBL/GenBank/DDBJ databases">
        <authorList>
            <consortium name="ELIXIR-Norway"/>
            <consortium name="Elixir Norway"/>
        </authorList>
    </citation>
    <scope>NUCLEOTIDE SEQUENCE</scope>
</reference>
<evidence type="ECO:0000313" key="4">
    <source>
        <dbReference type="Proteomes" id="UP001497512"/>
    </source>
</evidence>
<dbReference type="InterPro" id="IPR025422">
    <property type="entry name" value="TGA_domain"/>
</dbReference>
<evidence type="ECO:0000256" key="1">
    <source>
        <dbReference type="SAM" id="MobiDB-lite"/>
    </source>
</evidence>
<gene>
    <name evidence="3" type="ORF">CSSPTR1EN2_LOCUS14234</name>
</gene>
<dbReference type="Pfam" id="PF14144">
    <property type="entry name" value="DOG1"/>
    <property type="match status" value="1"/>
</dbReference>
<feature type="region of interest" description="Disordered" evidence="1">
    <location>
        <begin position="171"/>
        <end position="210"/>
    </location>
</feature>
<feature type="compositionally biased region" description="Polar residues" evidence="1">
    <location>
        <begin position="173"/>
        <end position="184"/>
    </location>
</feature>
<dbReference type="EMBL" id="OZ019895">
    <property type="protein sequence ID" value="CAK9218937.1"/>
    <property type="molecule type" value="Genomic_DNA"/>
</dbReference>
<protein>
    <recommendedName>
        <fullName evidence="2">DOG1 domain-containing protein</fullName>
    </recommendedName>
</protein>
<dbReference type="PROSITE" id="PS51806">
    <property type="entry name" value="DOG1"/>
    <property type="match status" value="1"/>
</dbReference>
<feature type="compositionally biased region" description="Basic and acidic residues" evidence="1">
    <location>
        <begin position="191"/>
        <end position="210"/>
    </location>
</feature>
<dbReference type="InterPro" id="IPR051886">
    <property type="entry name" value="Seed_Dev/Stress_Resp_Reg"/>
</dbReference>